<comment type="caution">
    <text evidence="3">The sequence shown here is derived from an EMBL/GenBank/DDBJ whole genome shotgun (WGS) entry which is preliminary data.</text>
</comment>
<feature type="compositionally biased region" description="Basic and acidic residues" evidence="1">
    <location>
        <begin position="144"/>
        <end position="159"/>
    </location>
</feature>
<keyword evidence="2" id="KW-1133">Transmembrane helix</keyword>
<proteinExistence type="predicted"/>
<keyword evidence="2" id="KW-0472">Membrane</keyword>
<name>A0A133U409_9EURY</name>
<evidence type="ECO:0000256" key="2">
    <source>
        <dbReference type="SAM" id="Phobius"/>
    </source>
</evidence>
<evidence type="ECO:0000313" key="3">
    <source>
        <dbReference type="EMBL" id="KXA88920.1"/>
    </source>
</evidence>
<feature type="region of interest" description="Disordered" evidence="1">
    <location>
        <begin position="144"/>
        <end position="166"/>
    </location>
</feature>
<gene>
    <name evidence="3" type="ORF">AKJ62_04200</name>
</gene>
<accession>A0A133U409</accession>
<dbReference type="Proteomes" id="UP000070589">
    <property type="component" value="Unassembled WGS sequence"/>
</dbReference>
<dbReference type="AlphaFoldDB" id="A0A133U409"/>
<reference evidence="3 4" key="1">
    <citation type="journal article" date="2016" name="Sci. Rep.">
        <title>Metabolic traits of an uncultured archaeal lineage -MSBL1- from brine pools of the Red Sea.</title>
        <authorList>
            <person name="Mwirichia R."/>
            <person name="Alam I."/>
            <person name="Rashid M."/>
            <person name="Vinu M."/>
            <person name="Ba-Alawi W."/>
            <person name="Anthony Kamau A."/>
            <person name="Kamanda Ngugi D."/>
            <person name="Goker M."/>
            <person name="Klenk H.P."/>
            <person name="Bajic V."/>
            <person name="Stingl U."/>
        </authorList>
    </citation>
    <scope>NUCLEOTIDE SEQUENCE [LARGE SCALE GENOMIC DNA]</scope>
    <source>
        <strain evidence="3">SCGC-AAA259D14</strain>
    </source>
</reference>
<feature type="transmembrane region" description="Helical" evidence="2">
    <location>
        <begin position="81"/>
        <end position="105"/>
    </location>
</feature>
<feature type="transmembrane region" description="Helical" evidence="2">
    <location>
        <begin position="32"/>
        <end position="50"/>
    </location>
</feature>
<protein>
    <submittedName>
        <fullName evidence="3">Uncharacterized protein</fullName>
    </submittedName>
</protein>
<dbReference type="EMBL" id="LHXL01000070">
    <property type="protein sequence ID" value="KXA88920.1"/>
    <property type="molecule type" value="Genomic_DNA"/>
</dbReference>
<feature type="transmembrane region" description="Helical" evidence="2">
    <location>
        <begin position="5"/>
        <end position="26"/>
    </location>
</feature>
<evidence type="ECO:0000256" key="1">
    <source>
        <dbReference type="SAM" id="MobiDB-lite"/>
    </source>
</evidence>
<keyword evidence="2" id="KW-0812">Transmembrane</keyword>
<sequence>MKKGFFYLIMIVIGFTLLRLTSAVYLGKSVDLVLLAAGDAIIIAVGYAFLVREELRDFFKETSFTKKFGAHRTPDTARGKFLFLVGALGSPTAGLAGAYLMSGYLDKIGIFWLRGVLGLLSFFGITVFGLILTVELLGLSEEKKNKNDGGKARKNETRSYRTTKYN</sequence>
<organism evidence="3 4">
    <name type="scientific">candidate division MSBL1 archaeon SCGC-AAA259D14</name>
    <dbReference type="NCBI Taxonomy" id="1698261"/>
    <lineage>
        <taxon>Archaea</taxon>
        <taxon>Methanobacteriati</taxon>
        <taxon>Methanobacteriota</taxon>
        <taxon>candidate division MSBL1</taxon>
    </lineage>
</organism>
<evidence type="ECO:0000313" key="4">
    <source>
        <dbReference type="Proteomes" id="UP000070589"/>
    </source>
</evidence>
<keyword evidence="4" id="KW-1185">Reference proteome</keyword>
<feature type="transmembrane region" description="Helical" evidence="2">
    <location>
        <begin position="111"/>
        <end position="137"/>
    </location>
</feature>